<evidence type="ECO:0000259" key="11">
    <source>
        <dbReference type="PROSITE" id="PS50006"/>
    </source>
</evidence>
<evidence type="ECO:0000256" key="10">
    <source>
        <dbReference type="SAM" id="MobiDB-lite"/>
    </source>
</evidence>
<dbReference type="SMART" id="SM00184">
    <property type="entry name" value="RING"/>
    <property type="match status" value="1"/>
</dbReference>
<reference evidence="13" key="1">
    <citation type="submission" date="2018-04" db="EMBL/GenBank/DDBJ databases">
        <title>Transcriptome of Schizaphis graminum biotype I.</title>
        <authorList>
            <person name="Scully E.D."/>
            <person name="Geib S.M."/>
            <person name="Palmer N.A."/>
            <person name="Koch K."/>
            <person name="Bradshaw J."/>
            <person name="Heng-Moss T."/>
            <person name="Sarath G."/>
        </authorList>
    </citation>
    <scope>NUCLEOTIDE SEQUENCE</scope>
</reference>
<dbReference type="SMART" id="SM00240">
    <property type="entry name" value="FHA"/>
    <property type="match status" value="1"/>
</dbReference>
<dbReference type="PROSITE" id="PS00518">
    <property type="entry name" value="ZF_RING_1"/>
    <property type="match status" value="1"/>
</dbReference>
<dbReference type="InterPro" id="IPR017907">
    <property type="entry name" value="Znf_RING_CS"/>
</dbReference>
<dbReference type="InterPro" id="IPR000253">
    <property type="entry name" value="FHA_dom"/>
</dbReference>
<evidence type="ECO:0000256" key="7">
    <source>
        <dbReference type="ARBA" id="ARBA00022833"/>
    </source>
</evidence>
<dbReference type="EMBL" id="GGMR01015592">
    <property type="protein sequence ID" value="MBY28211.1"/>
    <property type="molecule type" value="Transcribed_RNA"/>
</dbReference>
<keyword evidence="4" id="KW-0479">Metal-binding</keyword>
<dbReference type="GO" id="GO:0005634">
    <property type="term" value="C:nucleus"/>
    <property type="evidence" value="ECO:0007669"/>
    <property type="project" value="TreeGrafter"/>
</dbReference>
<dbReference type="GO" id="GO:0006511">
    <property type="term" value="P:ubiquitin-dependent protein catabolic process"/>
    <property type="evidence" value="ECO:0007669"/>
    <property type="project" value="TreeGrafter"/>
</dbReference>
<dbReference type="InterPro" id="IPR013083">
    <property type="entry name" value="Znf_RING/FYVE/PHD"/>
</dbReference>
<dbReference type="CDD" id="cd00060">
    <property type="entry name" value="FHA"/>
    <property type="match status" value="1"/>
</dbReference>
<dbReference type="GO" id="GO:0000151">
    <property type="term" value="C:ubiquitin ligase complex"/>
    <property type="evidence" value="ECO:0007669"/>
    <property type="project" value="TreeGrafter"/>
</dbReference>
<dbReference type="Pfam" id="PF00498">
    <property type="entry name" value="FHA"/>
    <property type="match status" value="1"/>
</dbReference>
<evidence type="ECO:0000259" key="12">
    <source>
        <dbReference type="PROSITE" id="PS50089"/>
    </source>
</evidence>
<evidence type="ECO:0000256" key="5">
    <source>
        <dbReference type="ARBA" id="ARBA00022771"/>
    </source>
</evidence>
<dbReference type="PANTHER" id="PTHR15067:SF4">
    <property type="entry name" value="E3 UBIQUITIN-PROTEIN LIGASE RNF8"/>
    <property type="match status" value="1"/>
</dbReference>
<evidence type="ECO:0000256" key="1">
    <source>
        <dbReference type="ARBA" id="ARBA00005797"/>
    </source>
</evidence>
<feature type="region of interest" description="Disordered" evidence="10">
    <location>
        <begin position="332"/>
        <end position="359"/>
    </location>
</feature>
<dbReference type="Pfam" id="PF13923">
    <property type="entry name" value="zf-C3HC4_2"/>
    <property type="match status" value="1"/>
</dbReference>
<dbReference type="PROSITE" id="PS50006">
    <property type="entry name" value="FHA_DOMAIN"/>
    <property type="match status" value="1"/>
</dbReference>
<dbReference type="GO" id="GO:0042393">
    <property type="term" value="F:histone binding"/>
    <property type="evidence" value="ECO:0007669"/>
    <property type="project" value="TreeGrafter"/>
</dbReference>
<keyword evidence="5 8" id="KW-0863">Zinc-finger</keyword>
<evidence type="ECO:0000256" key="9">
    <source>
        <dbReference type="SAM" id="Coils"/>
    </source>
</evidence>
<evidence type="ECO:0000313" key="13">
    <source>
        <dbReference type="EMBL" id="MBY28211.1"/>
    </source>
</evidence>
<sequence length="398" mass="45759">MLEDIKNIMSSKRPNSDSNVPFAFIQDTKTGELYEVKTDSPFLIGRLLKSSVVIEELYISRSHSTISYANGQFFLKDNGSSSGTYLNYKKIATTEVPLKHGDLIAYTDKTKTWDFIYKFCLLANPNKKSRLDEETATSSTSEEHNKLKISKIRKLQNLVKKLKDDNTNLYNDTKTQLNAFNKMIKDVTEMNEKLNKEIIELRDNNRELNNELNINRKKCAMQKELLDAKTAQEEEPVEVFKTQIIKLLENDFQCSICNEVMFRASTANCNHTFCESCLKKWLNKSSYCPVCRGSVKTITYCLILDTYITNLCDILGGTIKEQRVTVQRERNGYPPQMAKRGRRRGGNSSTTRTRREPPMFDFVDVPPALPIRNNTRYSVYNLQPPVIDIVDLTNNTSR</sequence>
<comment type="similarity">
    <text evidence="1">Belongs to the CHFR family.</text>
</comment>
<evidence type="ECO:0000256" key="6">
    <source>
        <dbReference type="ARBA" id="ARBA00022786"/>
    </source>
</evidence>
<dbReference type="PROSITE" id="PS50089">
    <property type="entry name" value="ZF_RING_2"/>
    <property type="match status" value="1"/>
</dbReference>
<dbReference type="GO" id="GO:0070936">
    <property type="term" value="P:protein K48-linked ubiquitination"/>
    <property type="evidence" value="ECO:0007669"/>
    <property type="project" value="TreeGrafter"/>
</dbReference>
<gene>
    <name evidence="13" type="primary">RNF8_6</name>
    <name evidence="13" type="ORF">g.162779</name>
</gene>
<dbReference type="Gene3D" id="2.60.200.20">
    <property type="match status" value="1"/>
</dbReference>
<dbReference type="PANTHER" id="PTHR15067">
    <property type="entry name" value="E3 UBIQUITIN-PROTEIN LIGASE RNF8"/>
    <property type="match status" value="1"/>
</dbReference>
<keyword evidence="6" id="KW-0833">Ubl conjugation pathway</keyword>
<keyword evidence="3" id="KW-0808">Transferase</keyword>
<accession>A0A2S2PFI7</accession>
<dbReference type="GO" id="GO:0006302">
    <property type="term" value="P:double-strand break repair"/>
    <property type="evidence" value="ECO:0007669"/>
    <property type="project" value="TreeGrafter"/>
</dbReference>
<proteinExistence type="inferred from homology"/>
<dbReference type="InterPro" id="IPR001841">
    <property type="entry name" value="Znf_RING"/>
</dbReference>
<feature type="coiled-coil region" evidence="9">
    <location>
        <begin position="145"/>
        <end position="218"/>
    </location>
</feature>
<dbReference type="GO" id="GO:0005829">
    <property type="term" value="C:cytosol"/>
    <property type="evidence" value="ECO:0007669"/>
    <property type="project" value="TreeGrafter"/>
</dbReference>
<organism evidence="13">
    <name type="scientific">Schizaphis graminum</name>
    <name type="common">Green bug aphid</name>
    <dbReference type="NCBI Taxonomy" id="13262"/>
    <lineage>
        <taxon>Eukaryota</taxon>
        <taxon>Metazoa</taxon>
        <taxon>Ecdysozoa</taxon>
        <taxon>Arthropoda</taxon>
        <taxon>Hexapoda</taxon>
        <taxon>Insecta</taxon>
        <taxon>Pterygota</taxon>
        <taxon>Neoptera</taxon>
        <taxon>Paraneoptera</taxon>
        <taxon>Hemiptera</taxon>
        <taxon>Sternorrhyncha</taxon>
        <taxon>Aphidomorpha</taxon>
        <taxon>Aphidoidea</taxon>
        <taxon>Aphididae</taxon>
        <taxon>Aphidini</taxon>
        <taxon>Schizaphis</taxon>
    </lineage>
</organism>
<keyword evidence="7" id="KW-0862">Zinc</keyword>
<keyword evidence="9" id="KW-0175">Coiled coil</keyword>
<protein>
    <recommendedName>
        <fullName evidence="2">E3 ubiquitin-protein ligase CHFR</fullName>
    </recommendedName>
</protein>
<dbReference type="SUPFAM" id="SSF57850">
    <property type="entry name" value="RING/U-box"/>
    <property type="match status" value="1"/>
</dbReference>
<evidence type="ECO:0000256" key="8">
    <source>
        <dbReference type="PROSITE-ProRule" id="PRU00175"/>
    </source>
</evidence>
<dbReference type="AlphaFoldDB" id="A0A2S2PFI7"/>
<feature type="domain" description="RING-type" evidence="12">
    <location>
        <begin position="254"/>
        <end position="292"/>
    </location>
</feature>
<dbReference type="GO" id="GO:0061630">
    <property type="term" value="F:ubiquitin protein ligase activity"/>
    <property type="evidence" value="ECO:0007669"/>
    <property type="project" value="TreeGrafter"/>
</dbReference>
<feature type="domain" description="FHA" evidence="11">
    <location>
        <begin position="42"/>
        <end position="91"/>
    </location>
</feature>
<dbReference type="InterPro" id="IPR008984">
    <property type="entry name" value="SMAD_FHA_dom_sf"/>
</dbReference>
<evidence type="ECO:0000256" key="4">
    <source>
        <dbReference type="ARBA" id="ARBA00022723"/>
    </source>
</evidence>
<dbReference type="GO" id="GO:0008270">
    <property type="term" value="F:zinc ion binding"/>
    <property type="evidence" value="ECO:0007669"/>
    <property type="project" value="UniProtKB-KW"/>
</dbReference>
<dbReference type="SUPFAM" id="SSF49879">
    <property type="entry name" value="SMAD/FHA domain"/>
    <property type="match status" value="1"/>
</dbReference>
<evidence type="ECO:0000256" key="3">
    <source>
        <dbReference type="ARBA" id="ARBA00022679"/>
    </source>
</evidence>
<evidence type="ECO:0000256" key="2">
    <source>
        <dbReference type="ARBA" id="ARBA00017908"/>
    </source>
</evidence>
<dbReference type="Gene3D" id="3.30.40.10">
    <property type="entry name" value="Zinc/RING finger domain, C3HC4 (zinc finger)"/>
    <property type="match status" value="1"/>
</dbReference>
<dbReference type="GO" id="GO:0035861">
    <property type="term" value="C:site of double-strand break"/>
    <property type="evidence" value="ECO:0007669"/>
    <property type="project" value="TreeGrafter"/>
</dbReference>
<name>A0A2S2PFI7_SCHGA</name>